<keyword evidence="4" id="KW-0460">Magnesium</keyword>
<keyword evidence="2" id="KW-0479">Metal-binding</keyword>
<name>X1GN69_9ZZZZ</name>
<dbReference type="SUPFAM" id="SSF88713">
    <property type="entry name" value="Glycoside hydrolase/deacetylase"/>
    <property type="match status" value="1"/>
</dbReference>
<dbReference type="AlphaFoldDB" id="X1GN69"/>
<reference evidence="6" key="1">
    <citation type="journal article" date="2014" name="Front. Microbiol.">
        <title>High frequency of phylogenetically diverse reductive dehalogenase-homologous genes in deep subseafloor sedimentary metagenomes.</title>
        <authorList>
            <person name="Kawai M."/>
            <person name="Futagami T."/>
            <person name="Toyoda A."/>
            <person name="Takaki Y."/>
            <person name="Nishi S."/>
            <person name="Hori S."/>
            <person name="Arai W."/>
            <person name="Tsubouchi T."/>
            <person name="Morono Y."/>
            <person name="Uchiyama I."/>
            <person name="Ito T."/>
            <person name="Fujiyama A."/>
            <person name="Inagaki F."/>
            <person name="Takami H."/>
        </authorList>
    </citation>
    <scope>NUCLEOTIDE SEQUENCE</scope>
    <source>
        <strain evidence="6">Expedition CK06-06</strain>
    </source>
</reference>
<organism evidence="6">
    <name type="scientific">marine sediment metagenome</name>
    <dbReference type="NCBI Taxonomy" id="412755"/>
    <lineage>
        <taxon>unclassified sequences</taxon>
        <taxon>metagenomes</taxon>
        <taxon>ecological metagenomes</taxon>
    </lineage>
</organism>
<dbReference type="Pfam" id="PF04794">
    <property type="entry name" value="YdjC"/>
    <property type="match status" value="1"/>
</dbReference>
<keyword evidence="3" id="KW-0378">Hydrolase</keyword>
<keyword evidence="5" id="KW-0119">Carbohydrate metabolism</keyword>
<feature type="non-terminal residue" evidence="6">
    <location>
        <position position="53"/>
    </location>
</feature>
<evidence type="ECO:0000256" key="4">
    <source>
        <dbReference type="ARBA" id="ARBA00022842"/>
    </source>
</evidence>
<proteinExistence type="predicted"/>
<comment type="cofactor">
    <cofactor evidence="1">
        <name>Mg(2+)</name>
        <dbReference type="ChEBI" id="CHEBI:18420"/>
    </cofactor>
</comment>
<protein>
    <submittedName>
        <fullName evidence="6">Uncharacterized protein</fullName>
    </submittedName>
</protein>
<dbReference type="GO" id="GO:0005975">
    <property type="term" value="P:carbohydrate metabolic process"/>
    <property type="evidence" value="ECO:0007669"/>
    <property type="project" value="InterPro"/>
</dbReference>
<dbReference type="EMBL" id="BARU01013988">
    <property type="protein sequence ID" value="GAH43049.1"/>
    <property type="molecule type" value="Genomic_DNA"/>
</dbReference>
<dbReference type="Gene3D" id="3.20.20.370">
    <property type="entry name" value="Glycoside hydrolase/deacetylase"/>
    <property type="match status" value="1"/>
</dbReference>
<dbReference type="GO" id="GO:0046872">
    <property type="term" value="F:metal ion binding"/>
    <property type="evidence" value="ECO:0007669"/>
    <property type="project" value="UniProtKB-KW"/>
</dbReference>
<evidence type="ECO:0000256" key="3">
    <source>
        <dbReference type="ARBA" id="ARBA00022801"/>
    </source>
</evidence>
<dbReference type="InterPro" id="IPR011330">
    <property type="entry name" value="Glyco_hydro/deAcase_b/a-brl"/>
</dbReference>
<sequence>MPNGPAFEDAVRIASETPGLGVGIHLSLVQEHCVAPPDRVRRLAGDDGSLPVF</sequence>
<gene>
    <name evidence="6" type="ORF">S03H2_24941</name>
</gene>
<evidence type="ECO:0000313" key="6">
    <source>
        <dbReference type="EMBL" id="GAH43049.1"/>
    </source>
</evidence>
<evidence type="ECO:0000256" key="1">
    <source>
        <dbReference type="ARBA" id="ARBA00001946"/>
    </source>
</evidence>
<dbReference type="GO" id="GO:0016787">
    <property type="term" value="F:hydrolase activity"/>
    <property type="evidence" value="ECO:0007669"/>
    <property type="project" value="UniProtKB-KW"/>
</dbReference>
<evidence type="ECO:0000256" key="5">
    <source>
        <dbReference type="ARBA" id="ARBA00023277"/>
    </source>
</evidence>
<evidence type="ECO:0000256" key="2">
    <source>
        <dbReference type="ARBA" id="ARBA00022723"/>
    </source>
</evidence>
<dbReference type="InterPro" id="IPR006879">
    <property type="entry name" value="YdjC-like"/>
</dbReference>
<accession>X1GN69</accession>
<comment type="caution">
    <text evidence="6">The sequence shown here is derived from an EMBL/GenBank/DDBJ whole genome shotgun (WGS) entry which is preliminary data.</text>
</comment>